<dbReference type="PANTHER" id="PTHR33515:SF1">
    <property type="entry name" value="RIBOSOME-BINDING FACTOR A, CHLOROPLASTIC-RELATED"/>
    <property type="match status" value="1"/>
</dbReference>
<dbReference type="Pfam" id="PF02033">
    <property type="entry name" value="RBFA"/>
    <property type="match status" value="1"/>
</dbReference>
<dbReference type="AlphaFoldDB" id="A0A4D6XZQ5"/>
<dbReference type="GO" id="GO:0030490">
    <property type="term" value="P:maturation of SSU-rRNA"/>
    <property type="evidence" value="ECO:0007669"/>
    <property type="project" value="UniProtKB-UniRule"/>
</dbReference>
<comment type="similarity">
    <text evidence="2">Belongs to the RbfA family.</text>
</comment>
<comment type="subcellular location">
    <subcellularLocation>
        <location evidence="2">Cytoplasm</location>
    </subcellularLocation>
</comment>
<comment type="subunit">
    <text evidence="2">Monomer. Binds 30S ribosomal subunits, but not 50S ribosomal subunits or 70S ribosomes.</text>
</comment>
<dbReference type="InterPro" id="IPR020053">
    <property type="entry name" value="Ribosome-bd_factorA_CS"/>
</dbReference>
<dbReference type="PROSITE" id="PS01319">
    <property type="entry name" value="RBFA"/>
    <property type="match status" value="1"/>
</dbReference>
<dbReference type="InterPro" id="IPR000238">
    <property type="entry name" value="RbfA"/>
</dbReference>
<keyword evidence="2" id="KW-0963">Cytoplasm</keyword>
<dbReference type="Proteomes" id="UP000298773">
    <property type="component" value="Chromosome"/>
</dbReference>
<dbReference type="EMBL" id="CP034873">
    <property type="protein sequence ID" value="QCI21669.1"/>
    <property type="molecule type" value="Genomic_DNA"/>
</dbReference>
<organism evidence="3 4">
    <name type="scientific">Buchnera aphidicola</name>
    <name type="common">Hyadaphis tataricae</name>
    <dbReference type="NCBI Taxonomy" id="1241859"/>
    <lineage>
        <taxon>Bacteria</taxon>
        <taxon>Pseudomonadati</taxon>
        <taxon>Pseudomonadota</taxon>
        <taxon>Gammaproteobacteria</taxon>
        <taxon>Enterobacterales</taxon>
        <taxon>Erwiniaceae</taxon>
        <taxon>Buchnera</taxon>
    </lineage>
</organism>
<reference evidence="3 4" key="1">
    <citation type="submission" date="2018-12" db="EMBL/GenBank/DDBJ databases">
        <authorList>
            <person name="Chong R.A."/>
        </authorList>
    </citation>
    <scope>NUCLEOTIDE SEQUENCE [LARGE SCALE GENOMIC DNA]</scope>
    <source>
        <strain evidence="3 4">Hta</strain>
    </source>
</reference>
<reference evidence="3 4" key="2">
    <citation type="submission" date="2019-05" db="EMBL/GenBank/DDBJ databases">
        <title>Genome evolution of the obligate endosymbiont Buchnera aphidicola.</title>
        <authorList>
            <person name="Moran N.A."/>
        </authorList>
    </citation>
    <scope>NUCLEOTIDE SEQUENCE [LARGE SCALE GENOMIC DNA]</scope>
    <source>
        <strain evidence="3 4">Hta</strain>
    </source>
</reference>
<name>A0A4D6XZQ5_9GAMM</name>
<protein>
    <recommendedName>
        <fullName evidence="2">Ribosome-binding factor A</fullName>
    </recommendedName>
</protein>
<dbReference type="PANTHER" id="PTHR33515">
    <property type="entry name" value="RIBOSOME-BINDING FACTOR A, CHLOROPLASTIC-RELATED"/>
    <property type="match status" value="1"/>
</dbReference>
<dbReference type="NCBIfam" id="TIGR00082">
    <property type="entry name" value="rbfA"/>
    <property type="match status" value="1"/>
</dbReference>
<evidence type="ECO:0000313" key="3">
    <source>
        <dbReference type="EMBL" id="QCI21669.1"/>
    </source>
</evidence>
<sequence length="126" mass="14670">MEKLFNRSVRIAQELQKNIAIIIQYSLKDPRIQTIITVSEVRVSRDLSHAQIFISCLNQENGLHINKILLILNKASSYIRRLLCKRMKLRIIPNIIFYHDDSCLKGNNIALLLNRLSNKNAQLFKL</sequence>
<dbReference type="RefSeq" id="WP_158356639.1">
    <property type="nucleotide sequence ID" value="NZ_CP034873.1"/>
</dbReference>
<accession>A0A4D6XZQ5</accession>
<dbReference type="OrthoDB" id="307788at2"/>
<dbReference type="SUPFAM" id="SSF89919">
    <property type="entry name" value="Ribosome-binding factor A, RbfA"/>
    <property type="match status" value="1"/>
</dbReference>
<comment type="function">
    <text evidence="2">One of several proteins that assist in the late maturation steps of the functional core of the 30S ribosomal subunit. Associates with free 30S ribosomal subunits (but not with 30S subunits that are part of 70S ribosomes or polysomes). Required for efficient processing of 16S rRNA. May interact with the 5'-terminal helix region of 16S rRNA.</text>
</comment>
<keyword evidence="1 2" id="KW-0690">Ribosome biogenesis</keyword>
<gene>
    <name evidence="2 3" type="primary">rbfA</name>
    <name evidence="3" type="ORF">D9V69_01870</name>
</gene>
<dbReference type="HAMAP" id="MF_00003">
    <property type="entry name" value="RbfA"/>
    <property type="match status" value="1"/>
</dbReference>
<dbReference type="InterPro" id="IPR015946">
    <property type="entry name" value="KH_dom-like_a/b"/>
</dbReference>
<dbReference type="InterPro" id="IPR023799">
    <property type="entry name" value="RbfA_dom_sf"/>
</dbReference>
<dbReference type="GO" id="GO:0043024">
    <property type="term" value="F:ribosomal small subunit binding"/>
    <property type="evidence" value="ECO:0007669"/>
    <property type="project" value="TreeGrafter"/>
</dbReference>
<evidence type="ECO:0000313" key="4">
    <source>
        <dbReference type="Proteomes" id="UP000298773"/>
    </source>
</evidence>
<proteinExistence type="inferred from homology"/>
<dbReference type="Gene3D" id="3.30.300.20">
    <property type="match status" value="1"/>
</dbReference>
<evidence type="ECO:0000256" key="2">
    <source>
        <dbReference type="HAMAP-Rule" id="MF_00003"/>
    </source>
</evidence>
<evidence type="ECO:0000256" key="1">
    <source>
        <dbReference type="ARBA" id="ARBA00022517"/>
    </source>
</evidence>
<dbReference type="GO" id="GO:0005829">
    <property type="term" value="C:cytosol"/>
    <property type="evidence" value="ECO:0007669"/>
    <property type="project" value="TreeGrafter"/>
</dbReference>